<dbReference type="GO" id="GO:1990071">
    <property type="term" value="C:TRAPPII protein complex"/>
    <property type="evidence" value="ECO:0007669"/>
    <property type="project" value="EnsemblFungi"/>
</dbReference>
<evidence type="ECO:0000256" key="4">
    <source>
        <dbReference type="ARBA" id="ARBA00022824"/>
    </source>
</evidence>
<name>A0A1E3P7E4_WICAA</name>
<proteinExistence type="inferred from homology"/>
<evidence type="ECO:0000313" key="10">
    <source>
        <dbReference type="Proteomes" id="UP000094112"/>
    </source>
</evidence>
<dbReference type="OrthoDB" id="10254842at2759"/>
<dbReference type="PANTHER" id="PTHR20902:SF0">
    <property type="entry name" value="TRAFFICKING PROTEIN PARTICLE COMPLEX SUBUNIT 5"/>
    <property type="match status" value="1"/>
</dbReference>
<protein>
    <recommendedName>
        <fullName evidence="7">Trafficking protein particle complex subunit</fullName>
    </recommendedName>
</protein>
<dbReference type="InterPro" id="IPR007194">
    <property type="entry name" value="TRAPP_component"/>
</dbReference>
<evidence type="ECO:0000256" key="7">
    <source>
        <dbReference type="PIRNR" id="PIRNR017479"/>
    </source>
</evidence>
<dbReference type="GO" id="GO:1990070">
    <property type="term" value="C:TRAPPI protein complex"/>
    <property type="evidence" value="ECO:0007669"/>
    <property type="project" value="EnsemblFungi"/>
</dbReference>
<evidence type="ECO:0000256" key="8">
    <source>
        <dbReference type="SAM" id="MobiDB-lite"/>
    </source>
</evidence>
<comment type="similarity">
    <text evidence="2 7">Belongs to the TRAPP small subunits family. BET3 subfamily.</text>
</comment>
<comment type="subunit">
    <text evidence="7">Part of the multisubunit TRAPP (transport protein particle) complex.</text>
</comment>
<dbReference type="PIRSF" id="PIRSF017479">
    <property type="entry name" value="TRAPP_I_complex_Trs31"/>
    <property type="match status" value="1"/>
</dbReference>
<feature type="region of interest" description="Disordered" evidence="8">
    <location>
        <begin position="1"/>
        <end position="21"/>
    </location>
</feature>
<dbReference type="AlphaFoldDB" id="A0A1E3P7E4"/>
<dbReference type="EMBL" id="KV454209">
    <property type="protein sequence ID" value="ODQ61313.1"/>
    <property type="molecule type" value="Genomic_DNA"/>
</dbReference>
<dbReference type="GO" id="GO:0005085">
    <property type="term" value="F:guanyl-nucleotide exchange factor activity"/>
    <property type="evidence" value="ECO:0007669"/>
    <property type="project" value="EnsemblFungi"/>
</dbReference>
<sequence length="227" mass="25240">MNQDIINPSTSKPTGLKPGYNPSLGPIQLPSTYQSQIVSKSKNIYDNSVFRRTPEVSLSSLAFLFSAMIQDTQQSSKGVQQLEAKLNSYGYGVGTKFLELISLRDGKSAKRETKIVEALQFIHTQVWKTLFGRPADGLEKSQDSEDEYMIIDNLPLMSQFISVPKDFGQLNVGAFTAGIIEGILDSAYFQANVSAHTMEADGFPLRTVFLIKFDHGVLEREAIRYSK</sequence>
<keyword evidence="6 7" id="KW-0333">Golgi apparatus</keyword>
<dbReference type="CDD" id="cd14943">
    <property type="entry name" value="TRAPPC5_Trs31"/>
    <property type="match status" value="1"/>
</dbReference>
<dbReference type="GO" id="GO:0005783">
    <property type="term" value="C:endoplasmic reticulum"/>
    <property type="evidence" value="ECO:0007669"/>
    <property type="project" value="UniProtKB-SubCell"/>
</dbReference>
<dbReference type="SUPFAM" id="SSF111126">
    <property type="entry name" value="Ligand-binding domain in the NO signalling and Golgi transport"/>
    <property type="match status" value="1"/>
</dbReference>
<dbReference type="InterPro" id="IPR024096">
    <property type="entry name" value="NO_sig/Golgi_transp_ligand-bd"/>
</dbReference>
<keyword evidence="5 7" id="KW-0931">ER-Golgi transport</keyword>
<reference evidence="9 10" key="1">
    <citation type="journal article" date="2016" name="Proc. Natl. Acad. Sci. U.S.A.">
        <title>Comparative genomics of biotechnologically important yeasts.</title>
        <authorList>
            <person name="Riley R."/>
            <person name="Haridas S."/>
            <person name="Wolfe K.H."/>
            <person name="Lopes M.R."/>
            <person name="Hittinger C.T."/>
            <person name="Goeker M."/>
            <person name="Salamov A.A."/>
            <person name="Wisecaver J.H."/>
            <person name="Long T.M."/>
            <person name="Calvey C.H."/>
            <person name="Aerts A.L."/>
            <person name="Barry K.W."/>
            <person name="Choi C."/>
            <person name="Clum A."/>
            <person name="Coughlan A.Y."/>
            <person name="Deshpande S."/>
            <person name="Douglass A.P."/>
            <person name="Hanson S.J."/>
            <person name="Klenk H.-P."/>
            <person name="LaButti K.M."/>
            <person name="Lapidus A."/>
            <person name="Lindquist E.A."/>
            <person name="Lipzen A.M."/>
            <person name="Meier-Kolthoff J.P."/>
            <person name="Ohm R.A."/>
            <person name="Otillar R.P."/>
            <person name="Pangilinan J.L."/>
            <person name="Peng Y."/>
            <person name="Rokas A."/>
            <person name="Rosa C.A."/>
            <person name="Scheuner C."/>
            <person name="Sibirny A.A."/>
            <person name="Slot J.C."/>
            <person name="Stielow J.B."/>
            <person name="Sun H."/>
            <person name="Kurtzman C.P."/>
            <person name="Blackwell M."/>
            <person name="Grigoriev I.V."/>
            <person name="Jeffries T.W."/>
        </authorList>
    </citation>
    <scope>NUCLEOTIDE SEQUENCE [LARGE SCALE GENOMIC DNA]</scope>
    <source>
        <strain evidence="10">ATCC 58044 / CBS 1984 / NCYC 433 / NRRL Y-366-8</strain>
    </source>
</reference>
<keyword evidence="10" id="KW-1185">Reference proteome</keyword>
<comment type="function">
    <text evidence="7">Plays a key role in the late stages of endoplasmic reticulum to Golgi traffic.</text>
</comment>
<dbReference type="RefSeq" id="XP_019040520.1">
    <property type="nucleotide sequence ID" value="XM_019185551.1"/>
</dbReference>
<comment type="subcellular location">
    <subcellularLocation>
        <location evidence="1">Endoplasmic reticulum</location>
    </subcellularLocation>
    <subcellularLocation>
        <location evidence="7">Golgi apparatus</location>
        <location evidence="7">cis-Golgi network</location>
    </subcellularLocation>
</comment>
<dbReference type="GO" id="GO:1990072">
    <property type="term" value="C:TRAPPIII protein complex"/>
    <property type="evidence" value="ECO:0007669"/>
    <property type="project" value="EnsemblFungi"/>
</dbReference>
<evidence type="ECO:0000256" key="2">
    <source>
        <dbReference type="ARBA" id="ARBA00006218"/>
    </source>
</evidence>
<dbReference type="GeneID" id="30202797"/>
<evidence type="ECO:0000256" key="6">
    <source>
        <dbReference type="ARBA" id="ARBA00023034"/>
    </source>
</evidence>
<evidence type="ECO:0000313" key="9">
    <source>
        <dbReference type="EMBL" id="ODQ61313.1"/>
    </source>
</evidence>
<keyword evidence="4 7" id="KW-0256">Endoplasmic reticulum</keyword>
<dbReference type="GO" id="GO:0006888">
    <property type="term" value="P:endoplasmic reticulum to Golgi vesicle-mediated transport"/>
    <property type="evidence" value="ECO:0007669"/>
    <property type="project" value="EnsemblFungi"/>
</dbReference>
<gene>
    <name evidence="9" type="ORF">WICANDRAFT_83482</name>
</gene>
<dbReference type="InterPro" id="IPR016696">
    <property type="entry name" value="TRAPP-I_su5"/>
</dbReference>
<keyword evidence="3 7" id="KW-0813">Transport</keyword>
<dbReference type="Pfam" id="PF04051">
    <property type="entry name" value="TRAPP"/>
    <property type="match status" value="1"/>
</dbReference>
<dbReference type="STRING" id="683960.A0A1E3P7E4"/>
<organism evidence="9 10">
    <name type="scientific">Wickerhamomyces anomalus (strain ATCC 58044 / CBS 1984 / NCYC 433 / NRRL Y-366-8)</name>
    <name type="common">Yeast</name>
    <name type="synonym">Hansenula anomala</name>
    <dbReference type="NCBI Taxonomy" id="683960"/>
    <lineage>
        <taxon>Eukaryota</taxon>
        <taxon>Fungi</taxon>
        <taxon>Dikarya</taxon>
        <taxon>Ascomycota</taxon>
        <taxon>Saccharomycotina</taxon>
        <taxon>Saccharomycetes</taxon>
        <taxon>Phaffomycetales</taxon>
        <taxon>Wickerhamomycetaceae</taxon>
        <taxon>Wickerhamomyces</taxon>
    </lineage>
</organism>
<feature type="compositionally biased region" description="Polar residues" evidence="8">
    <location>
        <begin position="1"/>
        <end position="13"/>
    </location>
</feature>
<evidence type="ECO:0000256" key="3">
    <source>
        <dbReference type="ARBA" id="ARBA00022448"/>
    </source>
</evidence>
<dbReference type="PANTHER" id="PTHR20902">
    <property type="entry name" value="41-2 PROTEIN ANTIGEN-RELATED"/>
    <property type="match status" value="1"/>
</dbReference>
<evidence type="ECO:0000256" key="5">
    <source>
        <dbReference type="ARBA" id="ARBA00022892"/>
    </source>
</evidence>
<accession>A0A1E3P7E4</accession>
<dbReference type="Gene3D" id="3.30.1380.20">
    <property type="entry name" value="Trafficking protein particle complex subunit 3"/>
    <property type="match status" value="1"/>
</dbReference>
<evidence type="ECO:0000256" key="1">
    <source>
        <dbReference type="ARBA" id="ARBA00004240"/>
    </source>
</evidence>
<dbReference type="FunFam" id="3.30.1380.20:FF:000002">
    <property type="entry name" value="Trafficking protein particle complex subunit"/>
    <property type="match status" value="1"/>
</dbReference>
<dbReference type="Proteomes" id="UP000094112">
    <property type="component" value="Unassembled WGS sequence"/>
</dbReference>